<dbReference type="Proteomes" id="UP000016932">
    <property type="component" value="Unassembled WGS sequence"/>
</dbReference>
<keyword evidence="4" id="KW-1185">Reference proteome</keyword>
<dbReference type="RefSeq" id="XP_007927894.1">
    <property type="nucleotide sequence ID" value="XM_007929703.1"/>
</dbReference>
<dbReference type="VEuPathDB" id="FungiDB:MYCFIDRAFT_24521"/>
<feature type="domain" description="C2H2-type" evidence="2">
    <location>
        <begin position="66"/>
        <end position="91"/>
    </location>
</feature>
<keyword evidence="1" id="KW-0479">Metal-binding</keyword>
<dbReference type="PROSITE" id="PS50157">
    <property type="entry name" value="ZINC_FINGER_C2H2_2"/>
    <property type="match status" value="1"/>
</dbReference>
<dbReference type="GeneID" id="19338409"/>
<dbReference type="KEGG" id="pfj:MYCFIDRAFT_24521"/>
<name>M3ATI4_PSEFD</name>
<dbReference type="HOGENOM" id="CLU_154008_0_0_1"/>
<sequence>RTLLCTYPTCKTLTRFTRKCDLRKHIKRHSIAFHCRHKHCPRAAKEQGFSSKKDRERHEARHDPRIGCEWEGCARLFSRRDNMRDHVRRVH</sequence>
<protein>
    <recommendedName>
        <fullName evidence="2">C2H2-type domain-containing protein</fullName>
    </recommendedName>
</protein>
<evidence type="ECO:0000313" key="4">
    <source>
        <dbReference type="Proteomes" id="UP000016932"/>
    </source>
</evidence>
<evidence type="ECO:0000313" key="3">
    <source>
        <dbReference type="EMBL" id="EME80767.1"/>
    </source>
</evidence>
<accession>M3ATI4</accession>
<keyword evidence="1" id="KW-0862">Zinc</keyword>
<organism evidence="3 4">
    <name type="scientific">Pseudocercospora fijiensis (strain CIRAD86)</name>
    <name type="common">Black leaf streak disease fungus</name>
    <name type="synonym">Mycosphaerella fijiensis</name>
    <dbReference type="NCBI Taxonomy" id="383855"/>
    <lineage>
        <taxon>Eukaryota</taxon>
        <taxon>Fungi</taxon>
        <taxon>Dikarya</taxon>
        <taxon>Ascomycota</taxon>
        <taxon>Pezizomycotina</taxon>
        <taxon>Dothideomycetes</taxon>
        <taxon>Dothideomycetidae</taxon>
        <taxon>Mycosphaerellales</taxon>
        <taxon>Mycosphaerellaceae</taxon>
        <taxon>Pseudocercospora</taxon>
    </lineage>
</organism>
<dbReference type="GO" id="GO:0008270">
    <property type="term" value="F:zinc ion binding"/>
    <property type="evidence" value="ECO:0007669"/>
    <property type="project" value="UniProtKB-KW"/>
</dbReference>
<dbReference type="OrthoDB" id="654211at2759"/>
<gene>
    <name evidence="3" type="ORF">MYCFIDRAFT_24521</name>
</gene>
<dbReference type="AlphaFoldDB" id="M3ATI4"/>
<feature type="non-terminal residue" evidence="3">
    <location>
        <position position="1"/>
    </location>
</feature>
<dbReference type="eggNOG" id="ENOG502STQI">
    <property type="taxonomic scope" value="Eukaryota"/>
</dbReference>
<dbReference type="Gene3D" id="3.30.160.60">
    <property type="entry name" value="Classic Zinc Finger"/>
    <property type="match status" value="1"/>
</dbReference>
<evidence type="ECO:0000256" key="1">
    <source>
        <dbReference type="PROSITE-ProRule" id="PRU00042"/>
    </source>
</evidence>
<dbReference type="SMART" id="SM00355">
    <property type="entry name" value="ZnF_C2H2"/>
    <property type="match status" value="3"/>
</dbReference>
<dbReference type="SUPFAM" id="SSF57667">
    <property type="entry name" value="beta-beta-alpha zinc fingers"/>
    <property type="match status" value="1"/>
</dbReference>
<proteinExistence type="predicted"/>
<keyword evidence="1" id="KW-0863">Zinc-finger</keyword>
<evidence type="ECO:0000259" key="2">
    <source>
        <dbReference type="PROSITE" id="PS50157"/>
    </source>
</evidence>
<feature type="non-terminal residue" evidence="3">
    <location>
        <position position="91"/>
    </location>
</feature>
<reference evidence="3 4" key="1">
    <citation type="journal article" date="2012" name="PLoS Pathog.">
        <title>Diverse lifestyles and strategies of plant pathogenesis encoded in the genomes of eighteen Dothideomycetes fungi.</title>
        <authorList>
            <person name="Ohm R.A."/>
            <person name="Feau N."/>
            <person name="Henrissat B."/>
            <person name="Schoch C.L."/>
            <person name="Horwitz B.A."/>
            <person name="Barry K.W."/>
            <person name="Condon B.J."/>
            <person name="Copeland A.C."/>
            <person name="Dhillon B."/>
            <person name="Glaser F."/>
            <person name="Hesse C.N."/>
            <person name="Kosti I."/>
            <person name="LaButti K."/>
            <person name="Lindquist E.A."/>
            <person name="Lucas S."/>
            <person name="Salamov A.A."/>
            <person name="Bradshaw R.E."/>
            <person name="Ciuffetti L."/>
            <person name="Hamelin R.C."/>
            <person name="Kema G.H.J."/>
            <person name="Lawrence C."/>
            <person name="Scott J.A."/>
            <person name="Spatafora J.W."/>
            <person name="Turgeon B.G."/>
            <person name="de Wit P.J.G.M."/>
            <person name="Zhong S."/>
            <person name="Goodwin S.B."/>
            <person name="Grigoriev I.V."/>
        </authorList>
    </citation>
    <scope>NUCLEOTIDE SEQUENCE [LARGE SCALE GENOMIC DNA]</scope>
    <source>
        <strain evidence="3 4">CIRAD86</strain>
    </source>
</reference>
<dbReference type="InterPro" id="IPR013087">
    <property type="entry name" value="Znf_C2H2_type"/>
</dbReference>
<dbReference type="InterPro" id="IPR036236">
    <property type="entry name" value="Znf_C2H2_sf"/>
</dbReference>
<dbReference type="EMBL" id="KB446560">
    <property type="protein sequence ID" value="EME80767.1"/>
    <property type="molecule type" value="Genomic_DNA"/>
</dbReference>
<dbReference type="PROSITE" id="PS00028">
    <property type="entry name" value="ZINC_FINGER_C2H2_1"/>
    <property type="match status" value="1"/>
</dbReference>